<keyword evidence="4 11" id="KW-0808">Transferase</keyword>
<comment type="similarity">
    <text evidence="8">Belongs to the glycosyltransferase 2 family. GtrB subfamily.</text>
</comment>
<evidence type="ECO:0000313" key="12">
    <source>
        <dbReference type="Proteomes" id="UP000346198"/>
    </source>
</evidence>
<dbReference type="SUPFAM" id="SSF53448">
    <property type="entry name" value="Nucleotide-diphospho-sugar transferases"/>
    <property type="match status" value="1"/>
</dbReference>
<dbReference type="GO" id="GO:0005886">
    <property type="term" value="C:plasma membrane"/>
    <property type="evidence" value="ECO:0007669"/>
    <property type="project" value="UniProtKB-SubCell"/>
</dbReference>
<keyword evidence="5 9" id="KW-0812">Transmembrane</keyword>
<keyword evidence="3" id="KW-0328">Glycosyltransferase</keyword>
<keyword evidence="7 9" id="KW-0472">Membrane</keyword>
<evidence type="ECO:0000313" key="11">
    <source>
        <dbReference type="EMBL" id="VGO21023.1"/>
    </source>
</evidence>
<evidence type="ECO:0000256" key="8">
    <source>
        <dbReference type="ARBA" id="ARBA00038152"/>
    </source>
</evidence>
<dbReference type="EMBL" id="CAAHFH010000002">
    <property type="protein sequence ID" value="VGO21023.1"/>
    <property type="molecule type" value="Genomic_DNA"/>
</dbReference>
<dbReference type="RefSeq" id="WP_222846335.1">
    <property type="nucleotide sequence ID" value="NZ_CAAHFH010000002.1"/>
</dbReference>
<evidence type="ECO:0000256" key="4">
    <source>
        <dbReference type="ARBA" id="ARBA00022679"/>
    </source>
</evidence>
<dbReference type="InterPro" id="IPR001173">
    <property type="entry name" value="Glyco_trans_2-like"/>
</dbReference>
<dbReference type="GO" id="GO:0016757">
    <property type="term" value="F:glycosyltransferase activity"/>
    <property type="evidence" value="ECO:0007669"/>
    <property type="project" value="UniProtKB-KW"/>
</dbReference>
<evidence type="ECO:0000256" key="1">
    <source>
        <dbReference type="ARBA" id="ARBA00004651"/>
    </source>
</evidence>
<accession>A0A6C2UM80</accession>
<protein>
    <submittedName>
        <fullName evidence="11">Putative glycosyltransferase</fullName>
    </submittedName>
</protein>
<organism evidence="11 12">
    <name type="scientific">Pontiella sulfatireligans</name>
    <dbReference type="NCBI Taxonomy" id="2750658"/>
    <lineage>
        <taxon>Bacteria</taxon>
        <taxon>Pseudomonadati</taxon>
        <taxon>Kiritimatiellota</taxon>
        <taxon>Kiritimatiellia</taxon>
        <taxon>Kiritimatiellales</taxon>
        <taxon>Pontiellaceae</taxon>
        <taxon>Pontiella</taxon>
    </lineage>
</organism>
<evidence type="ECO:0000256" key="7">
    <source>
        <dbReference type="ARBA" id="ARBA00023136"/>
    </source>
</evidence>
<dbReference type="InterPro" id="IPR050256">
    <property type="entry name" value="Glycosyltransferase_2"/>
</dbReference>
<evidence type="ECO:0000259" key="10">
    <source>
        <dbReference type="Pfam" id="PF00535"/>
    </source>
</evidence>
<dbReference type="FunFam" id="3.90.550.10:FF:000079">
    <property type="entry name" value="Probable glycosyl transferase"/>
    <property type="match status" value="1"/>
</dbReference>
<evidence type="ECO:0000256" key="2">
    <source>
        <dbReference type="ARBA" id="ARBA00022475"/>
    </source>
</evidence>
<evidence type="ECO:0000256" key="6">
    <source>
        <dbReference type="ARBA" id="ARBA00022989"/>
    </source>
</evidence>
<sequence length="319" mass="35933">MSEQDEAPKRRIVSLIVPFLNEQENLPLLYDRCNKVSQGLKEELEFVFIDDGSTDGSLPWVMQTAEKNPAVKYIQLSRNFGHQRAITAGMNLCNGDAAIIIDADLQDPPEVIADMIMKWKEGFEVVHAVRSSRKGESGLKKLLAHLFYRILSKMTEVQMTVDAGDFRLLDRKALNALNSMPEQHRYMRGLASWIGFNQTTVEYVRDARHAGVTKYPLIKSIGLALNAITSFSGTPLRLLFYLGTLLCLLSIGIGVYLFVAWNFVQRMSPSHAGTTYLTLAIFFVSGLQLFGMGILGQYLRRVFDEIKDRPLYLVSDSNL</sequence>
<reference evidence="11 12" key="1">
    <citation type="submission" date="2019-04" db="EMBL/GenBank/DDBJ databases">
        <authorList>
            <person name="Van Vliet M D."/>
        </authorList>
    </citation>
    <scope>NUCLEOTIDE SEQUENCE [LARGE SCALE GENOMIC DNA]</scope>
    <source>
        <strain evidence="11 12">F21</strain>
    </source>
</reference>
<dbReference type="Proteomes" id="UP000346198">
    <property type="component" value="Unassembled WGS sequence"/>
</dbReference>
<evidence type="ECO:0000256" key="9">
    <source>
        <dbReference type="SAM" id="Phobius"/>
    </source>
</evidence>
<dbReference type="CDD" id="cd04187">
    <property type="entry name" value="DPM1_like_bac"/>
    <property type="match status" value="1"/>
</dbReference>
<keyword evidence="2" id="KW-1003">Cell membrane</keyword>
<keyword evidence="6 9" id="KW-1133">Transmembrane helix</keyword>
<feature type="domain" description="Glycosyltransferase 2-like" evidence="10">
    <location>
        <begin position="14"/>
        <end position="175"/>
    </location>
</feature>
<dbReference type="InterPro" id="IPR029044">
    <property type="entry name" value="Nucleotide-diphossugar_trans"/>
</dbReference>
<evidence type="ECO:0000256" key="5">
    <source>
        <dbReference type="ARBA" id="ARBA00022692"/>
    </source>
</evidence>
<dbReference type="PANTHER" id="PTHR48090">
    <property type="entry name" value="UNDECAPRENYL-PHOSPHATE 4-DEOXY-4-FORMAMIDO-L-ARABINOSE TRANSFERASE-RELATED"/>
    <property type="match status" value="1"/>
</dbReference>
<dbReference type="Pfam" id="PF00535">
    <property type="entry name" value="Glycos_transf_2"/>
    <property type="match status" value="1"/>
</dbReference>
<gene>
    <name evidence="11" type="ORF">SCARR_03092</name>
</gene>
<evidence type="ECO:0000256" key="3">
    <source>
        <dbReference type="ARBA" id="ARBA00022676"/>
    </source>
</evidence>
<feature type="transmembrane region" description="Helical" evidence="9">
    <location>
        <begin position="238"/>
        <end position="264"/>
    </location>
</feature>
<dbReference type="Gene3D" id="3.90.550.10">
    <property type="entry name" value="Spore Coat Polysaccharide Biosynthesis Protein SpsA, Chain A"/>
    <property type="match status" value="1"/>
</dbReference>
<proteinExistence type="inferred from homology"/>
<comment type="subcellular location">
    <subcellularLocation>
        <location evidence="1">Cell membrane</location>
        <topology evidence="1">Multi-pass membrane protein</topology>
    </subcellularLocation>
</comment>
<dbReference type="AlphaFoldDB" id="A0A6C2UM80"/>
<feature type="transmembrane region" description="Helical" evidence="9">
    <location>
        <begin position="276"/>
        <end position="299"/>
    </location>
</feature>
<name>A0A6C2UM80_9BACT</name>
<dbReference type="PANTHER" id="PTHR48090:SF1">
    <property type="entry name" value="PROPHAGE BACTOPRENOL GLUCOSYL TRANSFERASE HOMOLOG"/>
    <property type="match status" value="1"/>
</dbReference>
<keyword evidence="12" id="KW-1185">Reference proteome</keyword>